<dbReference type="InterPro" id="IPR048366">
    <property type="entry name" value="TNP-like_GBD"/>
</dbReference>
<sequence>MALLAKSMKPSELAVSIVFDEMAIKKHLDYNKALDKIDGLTSKGKVANQAMVLMARGVASKWKQAIGYFLAKSTLSPEDTATVLSLAVRKLREIGFHIISVVCDQASSNMKTLKMLGASLDITDTRHEAHCIAVDGRKISVIFDVPHLIKCVRNNVKKHGLKIGQKHVQWSHFEQFYNLDRQNAIRMAPKITSKHVTLPPFTNMRVRLATQVFSHTVAAGMKTMIELQKLPVEAMDTAEFFESINRVFDILNSRACVDSNPWRRPLSPKSSQQLHQLRESLQWISSWTFRPRFTPPCQRGLLLTIRSILLIIQQLGQEVGDLRYICTAKLNQDCLECVTESELTHNMEMVEEFFDEADSIDEVLCYIAGWLVRQVAQDPLLSTCSDCEAILVHVPHTDHNYPKQIGSSNIFLKRKRYTHTANIIEPSPLLKRIIREIEKQIAPAIKAHWAESALAKTLEGHIYSSGVLDTLTHTHPEHADRLQKKIAQKYVMCRIGAELRLCNRVIQDDGLRAKRKLTCFTN</sequence>
<dbReference type="EMBL" id="JBHFQA010000008">
    <property type="protein sequence ID" value="KAL2095406.1"/>
    <property type="molecule type" value="Genomic_DNA"/>
</dbReference>
<evidence type="ECO:0000259" key="1">
    <source>
        <dbReference type="Pfam" id="PF21787"/>
    </source>
</evidence>
<accession>A0ABD1K8J9</accession>
<evidence type="ECO:0000259" key="2">
    <source>
        <dbReference type="Pfam" id="PF21788"/>
    </source>
</evidence>
<comment type="caution">
    <text evidence="3">The sequence shown here is derived from an EMBL/GenBank/DDBJ whole genome shotgun (WGS) entry which is preliminary data.</text>
</comment>
<evidence type="ECO:0000313" key="4">
    <source>
        <dbReference type="Proteomes" id="UP001591681"/>
    </source>
</evidence>
<feature type="domain" description="Transposable element P transposase-like GTP-binding insertion" evidence="2">
    <location>
        <begin position="147"/>
        <end position="259"/>
    </location>
</feature>
<protein>
    <recommendedName>
        <fullName evidence="5">Transposase</fullName>
    </recommendedName>
</protein>
<gene>
    <name evidence="3" type="ORF">ACEWY4_010125</name>
</gene>
<keyword evidence="4" id="KW-1185">Reference proteome</keyword>
<name>A0ABD1K8J9_9TELE</name>
<proteinExistence type="predicted"/>
<dbReference type="InterPro" id="IPR048365">
    <property type="entry name" value="TNP-like_RNaseH_N"/>
</dbReference>
<dbReference type="AlphaFoldDB" id="A0ABD1K8J9"/>
<organism evidence="3 4">
    <name type="scientific">Coilia grayii</name>
    <name type="common">Gray's grenadier anchovy</name>
    <dbReference type="NCBI Taxonomy" id="363190"/>
    <lineage>
        <taxon>Eukaryota</taxon>
        <taxon>Metazoa</taxon>
        <taxon>Chordata</taxon>
        <taxon>Craniata</taxon>
        <taxon>Vertebrata</taxon>
        <taxon>Euteleostomi</taxon>
        <taxon>Actinopterygii</taxon>
        <taxon>Neopterygii</taxon>
        <taxon>Teleostei</taxon>
        <taxon>Clupei</taxon>
        <taxon>Clupeiformes</taxon>
        <taxon>Clupeoidei</taxon>
        <taxon>Engraulidae</taxon>
        <taxon>Coilinae</taxon>
        <taxon>Coilia</taxon>
    </lineage>
</organism>
<evidence type="ECO:0000313" key="3">
    <source>
        <dbReference type="EMBL" id="KAL2095406.1"/>
    </source>
</evidence>
<reference evidence="3 4" key="1">
    <citation type="submission" date="2024-09" db="EMBL/GenBank/DDBJ databases">
        <title>A chromosome-level genome assembly of Gray's grenadier anchovy, Coilia grayii.</title>
        <authorList>
            <person name="Fu Z."/>
        </authorList>
    </citation>
    <scope>NUCLEOTIDE SEQUENCE [LARGE SCALE GENOMIC DNA]</scope>
    <source>
        <strain evidence="3">G4</strain>
        <tissue evidence="3">Muscle</tissue>
    </source>
</reference>
<dbReference type="Pfam" id="PF21787">
    <property type="entry name" value="TNP-like_RNaseH_N"/>
    <property type="match status" value="1"/>
</dbReference>
<dbReference type="Proteomes" id="UP001591681">
    <property type="component" value="Unassembled WGS sequence"/>
</dbReference>
<evidence type="ECO:0008006" key="5">
    <source>
        <dbReference type="Google" id="ProtNLM"/>
    </source>
</evidence>
<dbReference type="Pfam" id="PF21788">
    <property type="entry name" value="TNP-like_GBD"/>
    <property type="match status" value="1"/>
</dbReference>
<feature type="domain" description="Transposable element P transposase-like RNase H" evidence="1">
    <location>
        <begin position="5"/>
        <end position="117"/>
    </location>
</feature>